<dbReference type="InterPro" id="IPR000182">
    <property type="entry name" value="GNAT_dom"/>
</dbReference>
<feature type="domain" description="N-acetyltransferase" evidence="1">
    <location>
        <begin position="1"/>
        <end position="62"/>
    </location>
</feature>
<dbReference type="RefSeq" id="WP_327362462.1">
    <property type="nucleotide sequence ID" value="NZ_FCOM02000029.1"/>
</dbReference>
<dbReference type="InterPro" id="IPR016181">
    <property type="entry name" value="Acyl_CoA_acyltransferase"/>
</dbReference>
<dbReference type="EMBL" id="FCOM02000029">
    <property type="protein sequence ID" value="SAL78240.1"/>
    <property type="molecule type" value="Genomic_DNA"/>
</dbReference>
<gene>
    <name evidence="2" type="ORF">AWB74_05311</name>
</gene>
<keyword evidence="3" id="KW-1185">Reference proteome</keyword>
<protein>
    <submittedName>
        <fullName evidence="2">N-acetyltransferase GCN5</fullName>
    </submittedName>
</protein>
<proteinExistence type="predicted"/>
<dbReference type="SUPFAM" id="SSF55729">
    <property type="entry name" value="Acyl-CoA N-acyltransferases (Nat)"/>
    <property type="match status" value="1"/>
</dbReference>
<evidence type="ECO:0000313" key="2">
    <source>
        <dbReference type="EMBL" id="SAL78240.1"/>
    </source>
</evidence>
<comment type="caution">
    <text evidence="2">The sequence shown here is derived from an EMBL/GenBank/DDBJ whole genome shotgun (WGS) entry which is preliminary data.</text>
</comment>
<dbReference type="GO" id="GO:0016747">
    <property type="term" value="F:acyltransferase activity, transferring groups other than amino-acyl groups"/>
    <property type="evidence" value="ECO:0007669"/>
    <property type="project" value="InterPro"/>
</dbReference>
<accession>A0A158KCG2</accession>
<reference evidence="2" key="1">
    <citation type="submission" date="2016-01" db="EMBL/GenBank/DDBJ databases">
        <authorList>
            <person name="Peeters C."/>
        </authorList>
    </citation>
    <scope>NUCLEOTIDE SEQUENCE [LARGE SCALE GENOMIC DNA]</scope>
    <source>
        <strain evidence="2">LMG 29317</strain>
    </source>
</reference>
<name>A0A158KCG2_9BURK</name>
<dbReference type="PROSITE" id="PS51186">
    <property type="entry name" value="GNAT"/>
    <property type="match status" value="1"/>
</dbReference>
<dbReference type="AlphaFoldDB" id="A0A158KCG2"/>
<evidence type="ECO:0000259" key="1">
    <source>
        <dbReference type="PROSITE" id="PS51186"/>
    </source>
</evidence>
<dbReference type="Gene3D" id="3.40.630.30">
    <property type="match status" value="1"/>
</dbReference>
<dbReference type="Pfam" id="PF00583">
    <property type="entry name" value="Acetyltransf_1"/>
    <property type="match status" value="1"/>
</dbReference>
<organism evidence="2 3">
    <name type="scientific">Caballeronia arvi</name>
    <dbReference type="NCBI Taxonomy" id="1777135"/>
    <lineage>
        <taxon>Bacteria</taxon>
        <taxon>Pseudomonadati</taxon>
        <taxon>Pseudomonadota</taxon>
        <taxon>Betaproteobacteria</taxon>
        <taxon>Burkholderiales</taxon>
        <taxon>Burkholderiaceae</taxon>
        <taxon>Caballeronia</taxon>
    </lineage>
</organism>
<evidence type="ECO:0000313" key="3">
    <source>
        <dbReference type="Proteomes" id="UP000055019"/>
    </source>
</evidence>
<sequence length="67" mass="7719">MLDEAARWARSRGARRLHLSVLEQNTAAIGFYESRGWQCAARESDHMAGIDLFSLRYTLPLDQPQKR</sequence>
<dbReference type="Proteomes" id="UP000055019">
    <property type="component" value="Unassembled WGS sequence"/>
</dbReference>